<protein>
    <submittedName>
        <fullName evidence="1">Uncharacterized protein</fullName>
    </submittedName>
</protein>
<feature type="non-terminal residue" evidence="1">
    <location>
        <position position="60"/>
    </location>
</feature>
<reference evidence="1 2" key="1">
    <citation type="journal article" date="2015" name="Genome Biol. Evol.">
        <title>Phylogenomic analyses indicate that early fungi evolved digesting cell walls of algal ancestors of land plants.</title>
        <authorList>
            <person name="Chang Y."/>
            <person name="Wang S."/>
            <person name="Sekimoto S."/>
            <person name="Aerts A.L."/>
            <person name="Choi C."/>
            <person name="Clum A."/>
            <person name="LaButti K.M."/>
            <person name="Lindquist E.A."/>
            <person name="Yee Ngan C."/>
            <person name="Ohm R.A."/>
            <person name="Salamov A.A."/>
            <person name="Grigoriev I.V."/>
            <person name="Spatafora J.W."/>
            <person name="Berbee M.L."/>
        </authorList>
    </citation>
    <scope>NUCLEOTIDE SEQUENCE [LARGE SCALE GENOMIC DNA]</scope>
    <source>
        <strain evidence="1 2">NRRL 28638</strain>
    </source>
</reference>
<dbReference type="EMBL" id="KQ964710">
    <property type="protein sequence ID" value="KXN66569.1"/>
    <property type="molecule type" value="Genomic_DNA"/>
</dbReference>
<evidence type="ECO:0000313" key="2">
    <source>
        <dbReference type="Proteomes" id="UP000070444"/>
    </source>
</evidence>
<proteinExistence type="predicted"/>
<dbReference type="Proteomes" id="UP000070444">
    <property type="component" value="Unassembled WGS sequence"/>
</dbReference>
<dbReference type="AlphaFoldDB" id="A0A137NUX8"/>
<sequence>MDVDFSEYGGRIRLLHLNSLWYAKNAISSFDYLEIFENLEMFDRVKFTNMFELDYYITNY</sequence>
<keyword evidence="2" id="KW-1185">Reference proteome</keyword>
<evidence type="ECO:0000313" key="1">
    <source>
        <dbReference type="EMBL" id="KXN66569.1"/>
    </source>
</evidence>
<gene>
    <name evidence="1" type="ORF">CONCODRAFT_80452</name>
</gene>
<name>A0A137NUX8_CONC2</name>
<organism evidence="1 2">
    <name type="scientific">Conidiobolus coronatus (strain ATCC 28846 / CBS 209.66 / NRRL 28638)</name>
    <name type="common">Delacroixia coronata</name>
    <dbReference type="NCBI Taxonomy" id="796925"/>
    <lineage>
        <taxon>Eukaryota</taxon>
        <taxon>Fungi</taxon>
        <taxon>Fungi incertae sedis</taxon>
        <taxon>Zoopagomycota</taxon>
        <taxon>Entomophthoromycotina</taxon>
        <taxon>Entomophthoromycetes</taxon>
        <taxon>Entomophthorales</taxon>
        <taxon>Ancylistaceae</taxon>
        <taxon>Conidiobolus</taxon>
    </lineage>
</organism>
<accession>A0A137NUX8</accession>